<dbReference type="EMBL" id="LXQA010184485">
    <property type="protein sequence ID" value="MCI31078.1"/>
    <property type="molecule type" value="Genomic_DNA"/>
</dbReference>
<sequence>VPSLREQSGKVSAVELVQAVNEILSAAGINMDAEKQALLQKTIDLQDNLKESQAALLLEQVGDL</sequence>
<reference evidence="1 2" key="1">
    <citation type="journal article" date="2018" name="Front. Plant Sci.">
        <title>Red Clover (Trifolium pratense) and Zigzag Clover (T. medium) - A Picture of Genomic Similarities and Differences.</title>
        <authorList>
            <person name="Dluhosova J."/>
            <person name="Istvanek J."/>
            <person name="Nedelnik J."/>
            <person name="Repkova J."/>
        </authorList>
    </citation>
    <scope>NUCLEOTIDE SEQUENCE [LARGE SCALE GENOMIC DNA]</scope>
    <source>
        <strain evidence="2">cv. 10/8</strain>
        <tissue evidence="1">Leaf</tissue>
    </source>
</reference>
<dbReference type="Proteomes" id="UP000265520">
    <property type="component" value="Unassembled WGS sequence"/>
</dbReference>
<keyword evidence="2" id="KW-1185">Reference proteome</keyword>
<evidence type="ECO:0000313" key="2">
    <source>
        <dbReference type="Proteomes" id="UP000265520"/>
    </source>
</evidence>
<dbReference type="AlphaFoldDB" id="A0A392R3A4"/>
<name>A0A392R3A4_9FABA</name>
<feature type="non-terminal residue" evidence="1">
    <location>
        <position position="1"/>
    </location>
</feature>
<evidence type="ECO:0000313" key="1">
    <source>
        <dbReference type="EMBL" id="MCI31078.1"/>
    </source>
</evidence>
<protein>
    <submittedName>
        <fullName evidence="1">Sacsin-like</fullName>
    </submittedName>
</protein>
<proteinExistence type="predicted"/>
<organism evidence="1 2">
    <name type="scientific">Trifolium medium</name>
    <dbReference type="NCBI Taxonomy" id="97028"/>
    <lineage>
        <taxon>Eukaryota</taxon>
        <taxon>Viridiplantae</taxon>
        <taxon>Streptophyta</taxon>
        <taxon>Embryophyta</taxon>
        <taxon>Tracheophyta</taxon>
        <taxon>Spermatophyta</taxon>
        <taxon>Magnoliopsida</taxon>
        <taxon>eudicotyledons</taxon>
        <taxon>Gunneridae</taxon>
        <taxon>Pentapetalae</taxon>
        <taxon>rosids</taxon>
        <taxon>fabids</taxon>
        <taxon>Fabales</taxon>
        <taxon>Fabaceae</taxon>
        <taxon>Papilionoideae</taxon>
        <taxon>50 kb inversion clade</taxon>
        <taxon>NPAAA clade</taxon>
        <taxon>Hologalegina</taxon>
        <taxon>IRL clade</taxon>
        <taxon>Trifolieae</taxon>
        <taxon>Trifolium</taxon>
    </lineage>
</organism>
<accession>A0A392R3A4</accession>
<comment type="caution">
    <text evidence="1">The sequence shown here is derived from an EMBL/GenBank/DDBJ whole genome shotgun (WGS) entry which is preliminary data.</text>
</comment>